<evidence type="ECO:0000256" key="3">
    <source>
        <dbReference type="ARBA" id="ARBA00022898"/>
    </source>
</evidence>
<dbReference type="EC" id="4.4.1.13" evidence="2"/>
<keyword evidence="4 7" id="KW-0456">Lyase</keyword>
<sequence>MTFDFDTLLDRAGSGSKKWGRYPDEVLPMWVADMDFAVAPVIQQALQQRIAHPAFGYCLATDALRHTLVDYLWHNYAWRIEPQDLVFLPGIEPGVSMALRSLIELGAGVVVQTPNYSPLRNAASHWQLPSIELPFQADLQGHCYTDIPALHEALASAGALLLSNPHNPLGKSFSASELTDIGHACVEHNALIISDEIHADLQFDGLRHVPIASLDPQFAHRTVTLMSASKAYNIAGLKTAFAVIQNPQLRERFDNARAGMVDSVNALGLEATRAAYADARPWLIELLAYLQGNRDYLLEAVRSRLPGITLHTPQSTYLAWLDCSALGLEDPQRFFLEEAKVALSAGTEFGAACQQFVRLNFGCPRSTLEEGLARMERSLRGTTKP</sequence>
<comment type="caution">
    <text evidence="7">The sequence shown here is derived from an EMBL/GenBank/DDBJ whole genome shotgun (WGS) entry which is preliminary data.</text>
</comment>
<dbReference type="InterPro" id="IPR051798">
    <property type="entry name" value="Class-II_PLP-Dep_Aminotrans"/>
</dbReference>
<evidence type="ECO:0000256" key="5">
    <source>
        <dbReference type="ARBA" id="ARBA00037974"/>
    </source>
</evidence>
<dbReference type="InterPro" id="IPR027619">
    <property type="entry name" value="C-S_lyase_PatB-like"/>
</dbReference>
<dbReference type="GO" id="GO:0047804">
    <property type="term" value="F:cysteine-S-conjugate beta-lyase activity"/>
    <property type="evidence" value="ECO:0007669"/>
    <property type="project" value="UniProtKB-EC"/>
</dbReference>
<evidence type="ECO:0000313" key="7">
    <source>
        <dbReference type="EMBL" id="MQT47748.1"/>
    </source>
</evidence>
<accession>A0A6A7YAH4</accession>
<reference evidence="7 8" key="1">
    <citation type="submission" date="2019-10" db="EMBL/GenBank/DDBJ databases">
        <title>Evaluation of single-gene subtyping targets for Pseudomonas.</title>
        <authorList>
            <person name="Reichler S.J."/>
            <person name="Orsi R.H."/>
            <person name="Wiedmann M."/>
            <person name="Martin N.H."/>
            <person name="Murphy S.I."/>
        </authorList>
    </citation>
    <scope>NUCLEOTIDE SEQUENCE [LARGE SCALE GENOMIC DNA]</scope>
    <source>
        <strain evidence="7 8">FSL R10-3257</strain>
    </source>
</reference>
<dbReference type="PANTHER" id="PTHR43525:SF1">
    <property type="entry name" value="PROTEIN MALY"/>
    <property type="match status" value="1"/>
</dbReference>
<comment type="cofactor">
    <cofactor evidence="1">
        <name>pyridoxal 5'-phosphate</name>
        <dbReference type="ChEBI" id="CHEBI:597326"/>
    </cofactor>
</comment>
<dbReference type="Gene3D" id="3.40.640.10">
    <property type="entry name" value="Type I PLP-dependent aspartate aminotransferase-like (Major domain)"/>
    <property type="match status" value="1"/>
</dbReference>
<evidence type="ECO:0000256" key="2">
    <source>
        <dbReference type="ARBA" id="ARBA00012224"/>
    </source>
</evidence>
<organism evidence="7 8">
    <name type="scientific">Pseudomonas helleri</name>
    <dbReference type="NCBI Taxonomy" id="1608996"/>
    <lineage>
        <taxon>Bacteria</taxon>
        <taxon>Pseudomonadati</taxon>
        <taxon>Pseudomonadota</taxon>
        <taxon>Gammaproteobacteria</taxon>
        <taxon>Pseudomonadales</taxon>
        <taxon>Pseudomonadaceae</taxon>
        <taxon>Pseudomonas</taxon>
    </lineage>
</organism>
<dbReference type="AlphaFoldDB" id="A0A6A7YAH4"/>
<evidence type="ECO:0000256" key="1">
    <source>
        <dbReference type="ARBA" id="ARBA00001933"/>
    </source>
</evidence>
<dbReference type="InterPro" id="IPR004839">
    <property type="entry name" value="Aminotransferase_I/II_large"/>
</dbReference>
<dbReference type="PANTHER" id="PTHR43525">
    <property type="entry name" value="PROTEIN MALY"/>
    <property type="match status" value="1"/>
</dbReference>
<dbReference type="EMBL" id="WIWJ01000021">
    <property type="protein sequence ID" value="MQT47748.1"/>
    <property type="molecule type" value="Genomic_DNA"/>
</dbReference>
<dbReference type="Gene3D" id="3.90.1150.10">
    <property type="entry name" value="Aspartate Aminotransferase, domain 1"/>
    <property type="match status" value="1"/>
</dbReference>
<dbReference type="SUPFAM" id="SSF53383">
    <property type="entry name" value="PLP-dependent transferases"/>
    <property type="match status" value="1"/>
</dbReference>
<gene>
    <name evidence="7" type="ORF">GHO40_13560</name>
</gene>
<name>A0A6A7YAH4_9PSED</name>
<dbReference type="InterPro" id="IPR015424">
    <property type="entry name" value="PyrdxlP-dep_Trfase"/>
</dbReference>
<dbReference type="RefSeq" id="WP_153391072.1">
    <property type="nucleotide sequence ID" value="NZ_WIWJ01000021.1"/>
</dbReference>
<dbReference type="CDD" id="cd00609">
    <property type="entry name" value="AAT_like"/>
    <property type="match status" value="1"/>
</dbReference>
<evidence type="ECO:0000256" key="4">
    <source>
        <dbReference type="ARBA" id="ARBA00023239"/>
    </source>
</evidence>
<dbReference type="Proteomes" id="UP000441404">
    <property type="component" value="Unassembled WGS sequence"/>
</dbReference>
<dbReference type="Pfam" id="PF00155">
    <property type="entry name" value="Aminotran_1_2"/>
    <property type="match status" value="1"/>
</dbReference>
<feature type="domain" description="Aminotransferase class I/classII large" evidence="6">
    <location>
        <begin position="33"/>
        <end position="374"/>
    </location>
</feature>
<evidence type="ECO:0000313" key="8">
    <source>
        <dbReference type="Proteomes" id="UP000441404"/>
    </source>
</evidence>
<dbReference type="GO" id="GO:0030170">
    <property type="term" value="F:pyridoxal phosphate binding"/>
    <property type="evidence" value="ECO:0007669"/>
    <property type="project" value="InterPro"/>
</dbReference>
<dbReference type="NCBIfam" id="TIGR04350">
    <property type="entry name" value="C_S_lyase_PatB"/>
    <property type="match status" value="1"/>
</dbReference>
<proteinExistence type="inferred from homology"/>
<evidence type="ECO:0000259" key="6">
    <source>
        <dbReference type="Pfam" id="PF00155"/>
    </source>
</evidence>
<keyword evidence="3" id="KW-0663">Pyridoxal phosphate</keyword>
<comment type="similarity">
    <text evidence="5">Belongs to the class-II pyridoxal-phosphate-dependent aminotransferase family. MalY/PatB cystathionine beta-lyase subfamily.</text>
</comment>
<protein>
    <recommendedName>
        <fullName evidence="2">cysteine-S-conjugate beta-lyase</fullName>
        <ecNumber evidence="2">4.4.1.13</ecNumber>
    </recommendedName>
</protein>
<dbReference type="InterPro" id="IPR015421">
    <property type="entry name" value="PyrdxlP-dep_Trfase_major"/>
</dbReference>
<dbReference type="InterPro" id="IPR015422">
    <property type="entry name" value="PyrdxlP-dep_Trfase_small"/>
</dbReference>